<sequence>MISNYQELYRLAQNLASSTEGFLDIKGPGAGNHATNKFISALGKLASEKFKKDFSEKNISGSNSLAVDFYFPEDGVIVEVALGLRNPNTEYEKDILKALMAKELGNDVRKLVFITKPGGLKKCNQPGRKAVKDWLLGSNKIEIEVLEL</sequence>
<dbReference type="EMBL" id="RSFE01000019">
    <property type="protein sequence ID" value="RWU07940.1"/>
    <property type="molecule type" value="Genomic_DNA"/>
</dbReference>
<evidence type="ECO:0000313" key="1">
    <source>
        <dbReference type="EMBL" id="RWU07940.1"/>
    </source>
</evidence>
<dbReference type="OrthoDB" id="9554147at2"/>
<evidence type="ECO:0000313" key="2">
    <source>
        <dbReference type="Proteomes" id="UP000288789"/>
    </source>
</evidence>
<organism evidence="1 2">
    <name type="scientific">Pseudidiomarina gelatinasegens</name>
    <dbReference type="NCBI Taxonomy" id="2487740"/>
    <lineage>
        <taxon>Bacteria</taxon>
        <taxon>Pseudomonadati</taxon>
        <taxon>Pseudomonadota</taxon>
        <taxon>Gammaproteobacteria</taxon>
        <taxon>Alteromonadales</taxon>
        <taxon>Idiomarinaceae</taxon>
        <taxon>Pseudidiomarina</taxon>
    </lineage>
</organism>
<dbReference type="RefSeq" id="WP_128353198.1">
    <property type="nucleotide sequence ID" value="NZ_RSFE01000019.1"/>
</dbReference>
<reference evidence="1 2" key="1">
    <citation type="submission" date="2018-12" db="EMBL/GenBank/DDBJ databases">
        <authorList>
            <person name="Li A."/>
            <person name="Zhang M."/>
            <person name="Zhu H."/>
        </authorList>
    </citation>
    <scope>NUCLEOTIDE SEQUENCE [LARGE SCALE GENOMIC DNA]</scope>
    <source>
        <strain evidence="1 2">R04H25</strain>
    </source>
</reference>
<accession>A0A443YVH2</accession>
<protein>
    <submittedName>
        <fullName evidence="1">Uncharacterized protein</fullName>
    </submittedName>
</protein>
<comment type="caution">
    <text evidence="1">The sequence shown here is derived from an EMBL/GenBank/DDBJ whole genome shotgun (WGS) entry which is preliminary data.</text>
</comment>
<dbReference type="Proteomes" id="UP000288789">
    <property type="component" value="Unassembled WGS sequence"/>
</dbReference>
<keyword evidence="2" id="KW-1185">Reference proteome</keyword>
<proteinExistence type="predicted"/>
<dbReference type="AlphaFoldDB" id="A0A443YVH2"/>
<name>A0A443YVH2_9GAMM</name>
<gene>
    <name evidence="1" type="ORF">EGC76_11790</name>
</gene>